<proteinExistence type="predicted"/>
<evidence type="ECO:0000256" key="1">
    <source>
        <dbReference type="SAM" id="Phobius"/>
    </source>
</evidence>
<evidence type="ECO:0000313" key="2">
    <source>
        <dbReference type="EMBL" id="SVB44796.1"/>
    </source>
</evidence>
<gene>
    <name evidence="2" type="ORF">METZ01_LOCUS197650</name>
</gene>
<keyword evidence="1" id="KW-0472">Membrane</keyword>
<organism evidence="2">
    <name type="scientific">marine metagenome</name>
    <dbReference type="NCBI Taxonomy" id="408172"/>
    <lineage>
        <taxon>unclassified sequences</taxon>
        <taxon>metagenomes</taxon>
        <taxon>ecological metagenomes</taxon>
    </lineage>
</organism>
<name>A0A382E202_9ZZZZ</name>
<dbReference type="AlphaFoldDB" id="A0A382E202"/>
<dbReference type="EMBL" id="UINC01042324">
    <property type="protein sequence ID" value="SVB44796.1"/>
    <property type="molecule type" value="Genomic_DNA"/>
</dbReference>
<accession>A0A382E202</accession>
<keyword evidence="1" id="KW-1133">Transmembrane helix</keyword>
<dbReference type="InterPro" id="IPR032820">
    <property type="entry name" value="ATPase_put"/>
</dbReference>
<keyword evidence="1" id="KW-0812">Transmembrane</keyword>
<reference evidence="2" key="1">
    <citation type="submission" date="2018-05" db="EMBL/GenBank/DDBJ databases">
        <authorList>
            <person name="Lanie J.A."/>
            <person name="Ng W.-L."/>
            <person name="Kazmierczak K.M."/>
            <person name="Andrzejewski T.M."/>
            <person name="Davidsen T.M."/>
            <person name="Wayne K.J."/>
            <person name="Tettelin H."/>
            <person name="Glass J.I."/>
            <person name="Rusch D."/>
            <person name="Podicherti R."/>
            <person name="Tsui H.-C.T."/>
            <person name="Winkler M.E."/>
        </authorList>
    </citation>
    <scope>NUCLEOTIDE SEQUENCE</scope>
</reference>
<dbReference type="Pfam" id="PF09527">
    <property type="entry name" value="ATPase_gene1"/>
    <property type="match status" value="1"/>
</dbReference>
<feature type="transmembrane region" description="Helical" evidence="1">
    <location>
        <begin position="101"/>
        <end position="119"/>
    </location>
</feature>
<sequence>MDRFASSYGTLLSLAVCLASGRGRVSKLLLVEGSRPEDAPVPRVLMPDEYDSFLARSLQHLQDNIRRAGPAATASYTLVGSILLLGGGGALLDRWQDSAPWGLLVGLLLGLVVGFYEAAKTILKS</sequence>
<protein>
    <submittedName>
        <fullName evidence="2">Uncharacterized protein</fullName>
    </submittedName>
</protein>